<evidence type="ECO:0000313" key="1">
    <source>
        <dbReference type="EMBL" id="DAE29975.1"/>
    </source>
</evidence>
<accession>A0A8S5RF27</accession>
<protein>
    <submittedName>
        <fullName evidence="1">Uncharacterized protein</fullName>
    </submittedName>
</protein>
<name>A0A8S5RF27_9VIRU</name>
<sequence>MFKIVGEWWNDKNIELVDIDGVVYALNNWNGETYNNCWICTGANLMDASDDEYIIKPIYKEVDEDEFEIIDYIVID</sequence>
<reference evidence="1" key="1">
    <citation type="journal article" date="2021" name="Proc. Natl. Acad. Sci. U.S.A.">
        <title>A Catalog of Tens of Thousands of Viruses from Human Metagenomes Reveals Hidden Associations with Chronic Diseases.</title>
        <authorList>
            <person name="Tisza M.J."/>
            <person name="Buck C.B."/>
        </authorList>
    </citation>
    <scope>NUCLEOTIDE SEQUENCE</scope>
    <source>
        <strain evidence="1">CtE0n6</strain>
    </source>
</reference>
<organism evidence="1">
    <name type="scientific">virus sp. ctE0n6</name>
    <dbReference type="NCBI Taxonomy" id="2827985"/>
    <lineage>
        <taxon>Viruses</taxon>
    </lineage>
</organism>
<proteinExistence type="predicted"/>
<dbReference type="EMBL" id="BK059101">
    <property type="protein sequence ID" value="DAE29975.1"/>
    <property type="molecule type" value="Genomic_DNA"/>
</dbReference>